<gene>
    <name evidence="1" type="ORF">ACFPOF_22930</name>
</gene>
<dbReference type="EMBL" id="JBHSMI010000029">
    <property type="protein sequence ID" value="MFC5405609.1"/>
    <property type="molecule type" value="Genomic_DNA"/>
</dbReference>
<dbReference type="InterPro" id="IPR009910">
    <property type="entry name" value="DUF1450"/>
</dbReference>
<name>A0ABW0HX70_9BACL</name>
<dbReference type="Proteomes" id="UP001596113">
    <property type="component" value="Unassembled WGS sequence"/>
</dbReference>
<organism evidence="1 2">
    <name type="scientific">Cohnella soli</name>
    <dbReference type="NCBI Taxonomy" id="425005"/>
    <lineage>
        <taxon>Bacteria</taxon>
        <taxon>Bacillati</taxon>
        <taxon>Bacillota</taxon>
        <taxon>Bacilli</taxon>
        <taxon>Bacillales</taxon>
        <taxon>Paenibacillaceae</taxon>
        <taxon>Cohnella</taxon>
    </lineage>
</organism>
<comment type="caution">
    <text evidence="1">The sequence shown here is derived from an EMBL/GenBank/DDBJ whole genome shotgun (WGS) entry which is preliminary data.</text>
</comment>
<sequence length="90" mass="10004">MDIVEFCVSNSQHGTDIALKKLESLPDFDIEVIEYGCLGNCGECFLSPYALVNGESVVAETAEQLAELVIEEINRQKLEREALDKLLDDL</sequence>
<protein>
    <submittedName>
        <fullName evidence="1">YuzB family protein</fullName>
    </submittedName>
</protein>
<evidence type="ECO:0000313" key="2">
    <source>
        <dbReference type="Proteomes" id="UP001596113"/>
    </source>
</evidence>
<reference evidence="2" key="1">
    <citation type="journal article" date="2019" name="Int. J. Syst. Evol. Microbiol.">
        <title>The Global Catalogue of Microorganisms (GCM) 10K type strain sequencing project: providing services to taxonomists for standard genome sequencing and annotation.</title>
        <authorList>
            <consortium name="The Broad Institute Genomics Platform"/>
            <consortium name="The Broad Institute Genome Sequencing Center for Infectious Disease"/>
            <person name="Wu L."/>
            <person name="Ma J."/>
        </authorList>
    </citation>
    <scope>NUCLEOTIDE SEQUENCE [LARGE SCALE GENOMIC DNA]</scope>
    <source>
        <strain evidence="2">CGMCC 1.18575</strain>
    </source>
</reference>
<dbReference type="RefSeq" id="WP_378136985.1">
    <property type="nucleotide sequence ID" value="NZ_JBHSMI010000029.1"/>
</dbReference>
<accession>A0ABW0HX70</accession>
<keyword evidence="2" id="KW-1185">Reference proteome</keyword>
<evidence type="ECO:0000313" key="1">
    <source>
        <dbReference type="EMBL" id="MFC5405609.1"/>
    </source>
</evidence>
<dbReference type="Pfam" id="PF07293">
    <property type="entry name" value="DUF1450"/>
    <property type="match status" value="1"/>
</dbReference>
<proteinExistence type="predicted"/>